<comment type="caution">
    <text evidence="2">The sequence shown here is derived from an EMBL/GenBank/DDBJ whole genome shotgun (WGS) entry which is preliminary data.</text>
</comment>
<evidence type="ECO:0000256" key="1">
    <source>
        <dbReference type="SAM" id="Phobius"/>
    </source>
</evidence>
<keyword evidence="1" id="KW-1133">Transmembrane helix</keyword>
<gene>
    <name evidence="2" type="ORF">QJS10_CPB13g00314</name>
</gene>
<feature type="transmembrane region" description="Helical" evidence="1">
    <location>
        <begin position="465"/>
        <end position="486"/>
    </location>
</feature>
<dbReference type="Proteomes" id="UP001180020">
    <property type="component" value="Unassembled WGS sequence"/>
</dbReference>
<dbReference type="InterPro" id="IPR004158">
    <property type="entry name" value="DUF247_pln"/>
</dbReference>
<organism evidence="2 3">
    <name type="scientific">Acorus calamus</name>
    <name type="common">Sweet flag</name>
    <dbReference type="NCBI Taxonomy" id="4465"/>
    <lineage>
        <taxon>Eukaryota</taxon>
        <taxon>Viridiplantae</taxon>
        <taxon>Streptophyta</taxon>
        <taxon>Embryophyta</taxon>
        <taxon>Tracheophyta</taxon>
        <taxon>Spermatophyta</taxon>
        <taxon>Magnoliopsida</taxon>
        <taxon>Liliopsida</taxon>
        <taxon>Acoraceae</taxon>
        <taxon>Acorus</taxon>
    </lineage>
</organism>
<dbReference type="PANTHER" id="PTHR31170:SF25">
    <property type="entry name" value="BNAA09G04570D PROTEIN"/>
    <property type="match status" value="1"/>
</dbReference>
<sequence length="509" mass="59793">MANEEQYSPDETFISSLKSKLNTSFIPRWREEPCSIFRVPPILRMQNPEVYEPRIFPIGPYHRTGINPMPMEKRKNCMARRLFSKHPDTMMDRCVNEVMALEMRARSCYADKIDLGSNEFVEMMILDGCFIIGVLMLERLNVIRMKRRIRGEDTSAEREERNWSGNWVWWEQEDEEPEKGEMHNLWPLLSHVHADLLKVENQIPFFIVETLYNLLVTQDDDGENVSVFDLAISFINKNHSHLLRRYVNILNHQIHHLLHLFYVMLLPGPKISPTGHSLLVKLKKKARQLLRMPCCTLPSFLKNSEAAEWRRRQHDSGWLKSATELQEVGIKFVVVKNDRCSFMDVTFKNGVMEIPTLCIFESTMPLFRNLIAFEQCYPFTRNHVTFYAVLMQFLLDTPKDVKVLQGERILRSRLNDEEVARLFNRLCRDIIYSNSNSYLSDVFHDVNDYCDSRWHKWRAVLARDYFGNPWTVISLVAAVVLLILTFCRHTTVCMATTTIIKSLCFLSKR</sequence>
<proteinExistence type="predicted"/>
<dbReference type="Pfam" id="PF03140">
    <property type="entry name" value="DUF247"/>
    <property type="match status" value="1"/>
</dbReference>
<keyword evidence="1" id="KW-0812">Transmembrane</keyword>
<reference evidence="2" key="2">
    <citation type="submission" date="2023-06" db="EMBL/GenBank/DDBJ databases">
        <authorList>
            <person name="Ma L."/>
            <person name="Liu K.-W."/>
            <person name="Li Z."/>
            <person name="Hsiao Y.-Y."/>
            <person name="Qi Y."/>
            <person name="Fu T."/>
            <person name="Tang G."/>
            <person name="Zhang D."/>
            <person name="Sun W.-H."/>
            <person name="Liu D.-K."/>
            <person name="Li Y."/>
            <person name="Chen G.-Z."/>
            <person name="Liu X.-D."/>
            <person name="Liao X.-Y."/>
            <person name="Jiang Y.-T."/>
            <person name="Yu X."/>
            <person name="Hao Y."/>
            <person name="Huang J."/>
            <person name="Zhao X.-W."/>
            <person name="Ke S."/>
            <person name="Chen Y.-Y."/>
            <person name="Wu W.-L."/>
            <person name="Hsu J.-L."/>
            <person name="Lin Y.-F."/>
            <person name="Huang M.-D."/>
            <person name="Li C.-Y."/>
            <person name="Huang L."/>
            <person name="Wang Z.-W."/>
            <person name="Zhao X."/>
            <person name="Zhong W.-Y."/>
            <person name="Peng D.-H."/>
            <person name="Ahmad S."/>
            <person name="Lan S."/>
            <person name="Zhang J.-S."/>
            <person name="Tsai W.-C."/>
            <person name="Van De Peer Y."/>
            <person name="Liu Z.-J."/>
        </authorList>
    </citation>
    <scope>NUCLEOTIDE SEQUENCE</scope>
    <source>
        <strain evidence="2">CP</strain>
        <tissue evidence="2">Leaves</tissue>
    </source>
</reference>
<dbReference type="PANTHER" id="PTHR31170">
    <property type="entry name" value="BNAC04G53230D PROTEIN"/>
    <property type="match status" value="1"/>
</dbReference>
<dbReference type="AlphaFoldDB" id="A0AAV9DGL4"/>
<name>A0AAV9DGL4_ACOCL</name>
<accession>A0AAV9DGL4</accession>
<keyword evidence="1" id="KW-0472">Membrane</keyword>
<dbReference type="EMBL" id="JAUJYO010000013">
    <property type="protein sequence ID" value="KAK1300325.1"/>
    <property type="molecule type" value="Genomic_DNA"/>
</dbReference>
<keyword evidence="3" id="KW-1185">Reference proteome</keyword>
<evidence type="ECO:0000313" key="2">
    <source>
        <dbReference type="EMBL" id="KAK1300325.1"/>
    </source>
</evidence>
<protein>
    <submittedName>
        <fullName evidence="2">UPF0481 protein</fullName>
    </submittedName>
</protein>
<reference evidence="2" key="1">
    <citation type="journal article" date="2023" name="Nat. Commun.">
        <title>Diploid and tetraploid genomes of Acorus and the evolution of monocots.</title>
        <authorList>
            <person name="Ma L."/>
            <person name="Liu K.W."/>
            <person name="Li Z."/>
            <person name="Hsiao Y.Y."/>
            <person name="Qi Y."/>
            <person name="Fu T."/>
            <person name="Tang G.D."/>
            <person name="Zhang D."/>
            <person name="Sun W.H."/>
            <person name="Liu D.K."/>
            <person name="Li Y."/>
            <person name="Chen G.Z."/>
            <person name="Liu X.D."/>
            <person name="Liao X.Y."/>
            <person name="Jiang Y.T."/>
            <person name="Yu X."/>
            <person name="Hao Y."/>
            <person name="Huang J."/>
            <person name="Zhao X.W."/>
            <person name="Ke S."/>
            <person name="Chen Y.Y."/>
            <person name="Wu W.L."/>
            <person name="Hsu J.L."/>
            <person name="Lin Y.F."/>
            <person name="Huang M.D."/>
            <person name="Li C.Y."/>
            <person name="Huang L."/>
            <person name="Wang Z.W."/>
            <person name="Zhao X."/>
            <person name="Zhong W.Y."/>
            <person name="Peng D.H."/>
            <person name="Ahmad S."/>
            <person name="Lan S."/>
            <person name="Zhang J.S."/>
            <person name="Tsai W.C."/>
            <person name="Van de Peer Y."/>
            <person name="Liu Z.J."/>
        </authorList>
    </citation>
    <scope>NUCLEOTIDE SEQUENCE</scope>
    <source>
        <strain evidence="2">CP</strain>
    </source>
</reference>
<evidence type="ECO:0000313" key="3">
    <source>
        <dbReference type="Proteomes" id="UP001180020"/>
    </source>
</evidence>